<evidence type="ECO:0000313" key="2">
    <source>
        <dbReference type="EMBL" id="MPC39764.1"/>
    </source>
</evidence>
<reference evidence="2 3" key="1">
    <citation type="submission" date="2019-05" db="EMBL/GenBank/DDBJ databases">
        <title>Another draft genome of Portunus trituberculatus and its Hox gene families provides insights of decapod evolution.</title>
        <authorList>
            <person name="Jeong J.-H."/>
            <person name="Song I."/>
            <person name="Kim S."/>
            <person name="Choi T."/>
            <person name="Kim D."/>
            <person name="Ryu S."/>
            <person name="Kim W."/>
        </authorList>
    </citation>
    <scope>NUCLEOTIDE SEQUENCE [LARGE SCALE GENOMIC DNA]</scope>
    <source>
        <tissue evidence="2">Muscle</tissue>
    </source>
</reference>
<proteinExistence type="predicted"/>
<keyword evidence="3" id="KW-1185">Reference proteome</keyword>
<gene>
    <name evidence="2" type="ORF">E2C01_033313</name>
</gene>
<comment type="caution">
    <text evidence="2">The sequence shown here is derived from an EMBL/GenBank/DDBJ whole genome shotgun (WGS) entry which is preliminary data.</text>
</comment>
<name>A0A5B7F579_PORTR</name>
<feature type="region of interest" description="Disordered" evidence="1">
    <location>
        <begin position="79"/>
        <end position="121"/>
    </location>
</feature>
<accession>A0A5B7F579</accession>
<evidence type="ECO:0000256" key="1">
    <source>
        <dbReference type="SAM" id="MobiDB-lite"/>
    </source>
</evidence>
<feature type="compositionally biased region" description="Low complexity" evidence="1">
    <location>
        <begin position="102"/>
        <end position="121"/>
    </location>
</feature>
<dbReference type="AlphaFoldDB" id="A0A5B7F579"/>
<dbReference type="Proteomes" id="UP000324222">
    <property type="component" value="Unassembled WGS sequence"/>
</dbReference>
<evidence type="ECO:0000313" key="3">
    <source>
        <dbReference type="Proteomes" id="UP000324222"/>
    </source>
</evidence>
<organism evidence="2 3">
    <name type="scientific">Portunus trituberculatus</name>
    <name type="common">Swimming crab</name>
    <name type="synonym">Neptunus trituberculatus</name>
    <dbReference type="NCBI Taxonomy" id="210409"/>
    <lineage>
        <taxon>Eukaryota</taxon>
        <taxon>Metazoa</taxon>
        <taxon>Ecdysozoa</taxon>
        <taxon>Arthropoda</taxon>
        <taxon>Crustacea</taxon>
        <taxon>Multicrustacea</taxon>
        <taxon>Malacostraca</taxon>
        <taxon>Eumalacostraca</taxon>
        <taxon>Eucarida</taxon>
        <taxon>Decapoda</taxon>
        <taxon>Pleocyemata</taxon>
        <taxon>Brachyura</taxon>
        <taxon>Eubrachyura</taxon>
        <taxon>Portunoidea</taxon>
        <taxon>Portunidae</taxon>
        <taxon>Portuninae</taxon>
        <taxon>Portunus</taxon>
    </lineage>
</organism>
<dbReference type="EMBL" id="VSRR010004469">
    <property type="protein sequence ID" value="MPC39764.1"/>
    <property type="molecule type" value="Genomic_DNA"/>
</dbReference>
<protein>
    <submittedName>
        <fullName evidence="2">Uncharacterized protein</fullName>
    </submittedName>
</protein>
<sequence>MGGSGGGGGDPSLCRLGKQNFRVNQEKAALPEISVQYNPDTRVPPHLSTARRPSSHWSCYPGGCGSSSLATWLDATQNQHNRQSDNDGSVAAFGAVGEGGPEEAAAAPRRALRALPASPAC</sequence>